<dbReference type="RefSeq" id="WP_013478057.1">
    <property type="nucleotide sequence ID" value="NC_014816.1"/>
</dbReference>
<comment type="catalytic activity">
    <reaction evidence="7">
        <text>L-tyrosyl-[protein] + ATP = O-(5'-adenylyl)-L-tyrosyl-[protein] + diphosphate</text>
        <dbReference type="Rhea" id="RHEA:54288"/>
        <dbReference type="Rhea" id="RHEA-COMP:10136"/>
        <dbReference type="Rhea" id="RHEA-COMP:13846"/>
        <dbReference type="ChEBI" id="CHEBI:30616"/>
        <dbReference type="ChEBI" id="CHEBI:33019"/>
        <dbReference type="ChEBI" id="CHEBI:46858"/>
        <dbReference type="ChEBI" id="CHEBI:83624"/>
        <dbReference type="EC" id="2.7.7.108"/>
    </reaction>
</comment>
<protein>
    <recommendedName>
        <fullName evidence="5">protein adenylyltransferase</fullName>
        <ecNumber evidence="5">2.7.7.108</ecNumber>
    </recommendedName>
</protein>
<proteinExistence type="predicted"/>
<dbReference type="PANTHER" id="PTHR39560">
    <property type="entry name" value="PROTEIN ADENYLYLTRANSFERASE FIC-RELATED"/>
    <property type="match status" value="1"/>
</dbReference>
<evidence type="ECO:0000256" key="7">
    <source>
        <dbReference type="ARBA" id="ARBA00048696"/>
    </source>
</evidence>
<dbReference type="KEGG" id="aex:Astex_0532"/>
<accession>E8RQW0</accession>
<evidence type="ECO:0000259" key="8">
    <source>
        <dbReference type="PROSITE" id="PS51459"/>
    </source>
</evidence>
<gene>
    <name evidence="9" type="ordered locus">Astex_0532</name>
</gene>
<evidence type="ECO:0000313" key="10">
    <source>
        <dbReference type="Proteomes" id="UP000001492"/>
    </source>
</evidence>
<feature type="domain" description="Fido" evidence="8">
    <location>
        <begin position="56"/>
        <end position="193"/>
    </location>
</feature>
<evidence type="ECO:0000256" key="2">
    <source>
        <dbReference type="ARBA" id="ARBA00022695"/>
    </source>
</evidence>
<dbReference type="Gene3D" id="1.10.3290.10">
    <property type="entry name" value="Fido-like domain"/>
    <property type="match status" value="1"/>
</dbReference>
<dbReference type="PANTHER" id="PTHR39560:SF1">
    <property type="entry name" value="PROTEIN ADENYLYLTRANSFERASE FIC-RELATED"/>
    <property type="match status" value="1"/>
</dbReference>
<keyword evidence="3" id="KW-0547">Nucleotide-binding</keyword>
<comment type="catalytic activity">
    <reaction evidence="6">
        <text>L-threonyl-[protein] + ATP = 3-O-(5'-adenylyl)-L-threonyl-[protein] + diphosphate</text>
        <dbReference type="Rhea" id="RHEA:54292"/>
        <dbReference type="Rhea" id="RHEA-COMP:11060"/>
        <dbReference type="Rhea" id="RHEA-COMP:13847"/>
        <dbReference type="ChEBI" id="CHEBI:30013"/>
        <dbReference type="ChEBI" id="CHEBI:30616"/>
        <dbReference type="ChEBI" id="CHEBI:33019"/>
        <dbReference type="ChEBI" id="CHEBI:138113"/>
        <dbReference type="EC" id="2.7.7.108"/>
    </reaction>
</comment>
<reference evidence="10" key="1">
    <citation type="submission" date="2010-12" db="EMBL/GenBank/DDBJ databases">
        <title>Complete sequence of chromosome 1 of Asticcacaulis excentricus CB 48.</title>
        <authorList>
            <consortium name="US DOE Joint Genome Institute"/>
            <person name="Lucas S."/>
            <person name="Copeland A."/>
            <person name="Lapidus A."/>
            <person name="Cheng J.-F."/>
            <person name="Bruce D."/>
            <person name="Goodwin L."/>
            <person name="Pitluck S."/>
            <person name="Teshima H."/>
            <person name="Davenport K."/>
            <person name="Detter J.C."/>
            <person name="Han C."/>
            <person name="Tapia R."/>
            <person name="Land M."/>
            <person name="Hauser L."/>
            <person name="Jeffries C."/>
            <person name="Kyrpides N."/>
            <person name="Ivanova N."/>
            <person name="Ovchinnikova G."/>
            <person name="Brun Y.V."/>
            <person name="Woyke T."/>
        </authorList>
    </citation>
    <scope>NUCLEOTIDE SEQUENCE [LARGE SCALE GENOMIC DNA]</scope>
    <source>
        <strain evidence="10">ATCC 15261 / DSM 4724 / KCTC 12464 / NCIMB 9791 / VKM B-1370 / CB 48</strain>
    </source>
</reference>
<dbReference type="InterPro" id="IPR003812">
    <property type="entry name" value="Fido"/>
</dbReference>
<dbReference type="HOGENOM" id="CLU_080158_0_2_5"/>
<dbReference type="OrthoDB" id="9813719at2"/>
<dbReference type="EC" id="2.7.7.108" evidence="5"/>
<evidence type="ECO:0000256" key="5">
    <source>
        <dbReference type="ARBA" id="ARBA00034531"/>
    </source>
</evidence>
<dbReference type="SUPFAM" id="SSF140931">
    <property type="entry name" value="Fic-like"/>
    <property type="match status" value="1"/>
</dbReference>
<dbReference type="AlphaFoldDB" id="E8RQW0"/>
<sequence>MSVDEERYEAFDDPYCYPNSEVLRNLADLRDEALLDSFEIEMTFLRSTEPLPEGNFDFEHYKAIHHHLFQDVYGWAGQCRTVRISKGGNAFCYPEHIDNQAAAVFRMLNRPAFQGQSNLSDFVAAAADFLAELNAIHCFRDGNGRSQLAFMYLVGQRAGFPFNFEGVQRDTFLPAMIASFNGDLTPLKSALAALCSDGF</sequence>
<dbReference type="Proteomes" id="UP000001492">
    <property type="component" value="Chromosome 1"/>
</dbReference>
<evidence type="ECO:0000256" key="3">
    <source>
        <dbReference type="ARBA" id="ARBA00022741"/>
    </source>
</evidence>
<organism evidence="9 10">
    <name type="scientific">Asticcacaulis excentricus (strain ATCC 15261 / DSM 4724 / KCTC 12464 / NCIMB 9791 / VKM B-1370 / CB 48)</name>
    <dbReference type="NCBI Taxonomy" id="573065"/>
    <lineage>
        <taxon>Bacteria</taxon>
        <taxon>Pseudomonadati</taxon>
        <taxon>Pseudomonadota</taxon>
        <taxon>Alphaproteobacteria</taxon>
        <taxon>Caulobacterales</taxon>
        <taxon>Caulobacteraceae</taxon>
        <taxon>Asticcacaulis</taxon>
    </lineage>
</organism>
<dbReference type="Pfam" id="PF02661">
    <property type="entry name" value="Fic"/>
    <property type="match status" value="1"/>
</dbReference>
<keyword evidence="2" id="KW-0548">Nucleotidyltransferase</keyword>
<evidence type="ECO:0000256" key="6">
    <source>
        <dbReference type="ARBA" id="ARBA00047939"/>
    </source>
</evidence>
<dbReference type="eggNOG" id="COG2184">
    <property type="taxonomic scope" value="Bacteria"/>
</dbReference>
<dbReference type="InterPro" id="IPR036597">
    <property type="entry name" value="Fido-like_dom_sf"/>
</dbReference>
<dbReference type="PROSITE" id="PS51459">
    <property type="entry name" value="FIDO"/>
    <property type="match status" value="1"/>
</dbReference>
<name>E8RQW0_ASTEC</name>
<keyword evidence="1" id="KW-0808">Transferase</keyword>
<evidence type="ECO:0000256" key="4">
    <source>
        <dbReference type="ARBA" id="ARBA00022840"/>
    </source>
</evidence>
<evidence type="ECO:0000313" key="9">
    <source>
        <dbReference type="EMBL" id="ADU12223.1"/>
    </source>
</evidence>
<dbReference type="GO" id="GO:0051302">
    <property type="term" value="P:regulation of cell division"/>
    <property type="evidence" value="ECO:0007669"/>
    <property type="project" value="TreeGrafter"/>
</dbReference>
<dbReference type="GO" id="GO:0070733">
    <property type="term" value="F:AMPylase activity"/>
    <property type="evidence" value="ECO:0007669"/>
    <property type="project" value="UniProtKB-EC"/>
</dbReference>
<keyword evidence="4" id="KW-0067">ATP-binding</keyword>
<evidence type="ECO:0000256" key="1">
    <source>
        <dbReference type="ARBA" id="ARBA00022679"/>
    </source>
</evidence>
<dbReference type="EMBL" id="CP002395">
    <property type="protein sequence ID" value="ADU12223.1"/>
    <property type="molecule type" value="Genomic_DNA"/>
</dbReference>
<keyword evidence="10" id="KW-1185">Reference proteome</keyword>
<dbReference type="GO" id="GO:0005524">
    <property type="term" value="F:ATP binding"/>
    <property type="evidence" value="ECO:0007669"/>
    <property type="project" value="UniProtKB-KW"/>
</dbReference>